<keyword evidence="1" id="KW-1133">Transmembrane helix</keyword>
<sequence length="60" mass="6367">MNKLVYLVTILVLLSIAALIFFIRNASTPTPTKIKKQGNTLEVPIDMITDGAPPDSAGGP</sequence>
<organism evidence="2 3">
    <name type="scientific">Candidatus Roizmanbacteria bacterium CG_4_10_14_0_2_um_filter_39_13</name>
    <dbReference type="NCBI Taxonomy" id="1974825"/>
    <lineage>
        <taxon>Bacteria</taxon>
        <taxon>Candidatus Roizmaniibacteriota</taxon>
    </lineage>
</organism>
<protein>
    <submittedName>
        <fullName evidence="2">Uncharacterized protein</fullName>
    </submittedName>
</protein>
<feature type="transmembrane region" description="Helical" evidence="1">
    <location>
        <begin position="6"/>
        <end position="26"/>
    </location>
</feature>
<keyword evidence="1" id="KW-0812">Transmembrane</keyword>
<evidence type="ECO:0000313" key="3">
    <source>
        <dbReference type="Proteomes" id="UP000228503"/>
    </source>
</evidence>
<comment type="caution">
    <text evidence="2">The sequence shown here is derived from an EMBL/GenBank/DDBJ whole genome shotgun (WGS) entry which is preliminary data.</text>
</comment>
<accession>A0A2M7TX22</accession>
<evidence type="ECO:0000313" key="2">
    <source>
        <dbReference type="EMBL" id="PIZ62325.1"/>
    </source>
</evidence>
<reference evidence="3" key="1">
    <citation type="submission" date="2017-09" db="EMBL/GenBank/DDBJ databases">
        <title>Depth-based differentiation of microbial function through sediment-hosted aquifers and enrichment of novel symbionts in the deep terrestrial subsurface.</title>
        <authorList>
            <person name="Probst A.J."/>
            <person name="Ladd B."/>
            <person name="Jarett J.K."/>
            <person name="Geller-Mcgrath D.E."/>
            <person name="Sieber C.M.K."/>
            <person name="Emerson J.B."/>
            <person name="Anantharaman K."/>
            <person name="Thomas B.C."/>
            <person name="Malmstrom R."/>
            <person name="Stieglmeier M."/>
            <person name="Klingl A."/>
            <person name="Woyke T."/>
            <person name="Ryan C.M."/>
            <person name="Banfield J.F."/>
        </authorList>
    </citation>
    <scope>NUCLEOTIDE SEQUENCE [LARGE SCALE GENOMIC DNA]</scope>
</reference>
<dbReference type="AlphaFoldDB" id="A0A2M7TX22"/>
<name>A0A2M7TX22_9BACT</name>
<dbReference type="Proteomes" id="UP000228503">
    <property type="component" value="Unassembled WGS sequence"/>
</dbReference>
<gene>
    <name evidence="2" type="ORF">COY16_04710</name>
</gene>
<evidence type="ECO:0000256" key="1">
    <source>
        <dbReference type="SAM" id="Phobius"/>
    </source>
</evidence>
<proteinExistence type="predicted"/>
<keyword evidence="1" id="KW-0472">Membrane</keyword>
<dbReference type="EMBL" id="PFOB01000059">
    <property type="protein sequence ID" value="PIZ62325.1"/>
    <property type="molecule type" value="Genomic_DNA"/>
</dbReference>